<name>A0A6J4KXV7_9CYAN</name>
<proteinExistence type="predicted"/>
<feature type="transmembrane region" description="Helical" evidence="2">
    <location>
        <begin position="99"/>
        <end position="123"/>
    </location>
</feature>
<evidence type="ECO:0008006" key="4">
    <source>
        <dbReference type="Google" id="ProtNLM"/>
    </source>
</evidence>
<protein>
    <recommendedName>
        <fullName evidence="4">Serine/threonine protein kinase</fullName>
    </recommendedName>
</protein>
<feature type="region of interest" description="Disordered" evidence="1">
    <location>
        <begin position="1"/>
        <end position="45"/>
    </location>
</feature>
<evidence type="ECO:0000256" key="1">
    <source>
        <dbReference type="SAM" id="MobiDB-lite"/>
    </source>
</evidence>
<feature type="compositionally biased region" description="Polar residues" evidence="1">
    <location>
        <begin position="10"/>
        <end position="40"/>
    </location>
</feature>
<feature type="compositionally biased region" description="Polar residues" evidence="1">
    <location>
        <begin position="177"/>
        <end position="188"/>
    </location>
</feature>
<organism evidence="3">
    <name type="scientific">uncultured Microcoleus sp</name>
    <dbReference type="NCBI Taxonomy" id="259945"/>
    <lineage>
        <taxon>Bacteria</taxon>
        <taxon>Bacillati</taxon>
        <taxon>Cyanobacteriota</taxon>
        <taxon>Cyanophyceae</taxon>
        <taxon>Oscillatoriophycideae</taxon>
        <taxon>Oscillatoriales</taxon>
        <taxon>Microcoleaceae</taxon>
        <taxon>Microcoleus</taxon>
        <taxon>environmental samples</taxon>
    </lineage>
</organism>
<dbReference type="Gene3D" id="2.60.120.380">
    <property type="match status" value="1"/>
</dbReference>
<keyword evidence="2" id="KW-0472">Membrane</keyword>
<keyword evidence="2" id="KW-0812">Transmembrane</keyword>
<feature type="region of interest" description="Disordered" evidence="1">
    <location>
        <begin position="142"/>
        <end position="204"/>
    </location>
</feature>
<reference evidence="3" key="1">
    <citation type="submission" date="2020-02" db="EMBL/GenBank/DDBJ databases">
        <authorList>
            <person name="Meier V. D."/>
        </authorList>
    </citation>
    <scope>NUCLEOTIDE SEQUENCE</scope>
    <source>
        <strain evidence="3">AVDCRST_MAG84</strain>
    </source>
</reference>
<dbReference type="EMBL" id="CADCTZ010000174">
    <property type="protein sequence ID" value="CAA9317335.1"/>
    <property type="molecule type" value="Genomic_DNA"/>
</dbReference>
<sequence length="305" mass="32100">MSDQQEKKQILTQQPETISPTSDESDSSAIASGDSTSAPAETSVEIVAPEDISAPIDEAETIPIAADSAPETTQLASYSPPTIQTANPEPKPARAWQTLAVFLSGILVGSVLSLGSLLAWRMYQERANLQIKLPADVPLPESPPPVATAPANRRPGLPPAPGNRLPPTIYPSPRPTQIPSLSGVPQLTSPSPSPLPFPSPSPAAVETPVTERVYFQAGATGTTLSNSLRANISRRYLLECNSGQSMTINVQEGQVSAAIIAPNGENLGTADSTGQWQGQLTSSGDYTIEISGDRQANYQVKIEVK</sequence>
<evidence type="ECO:0000313" key="3">
    <source>
        <dbReference type="EMBL" id="CAA9317335.1"/>
    </source>
</evidence>
<keyword evidence="2" id="KW-1133">Transmembrane helix</keyword>
<dbReference type="AlphaFoldDB" id="A0A6J4KXV7"/>
<gene>
    <name evidence="3" type="ORF">AVDCRST_MAG84-1141</name>
</gene>
<evidence type="ECO:0000256" key="2">
    <source>
        <dbReference type="SAM" id="Phobius"/>
    </source>
</evidence>
<accession>A0A6J4KXV7</accession>
<feature type="compositionally biased region" description="Pro residues" evidence="1">
    <location>
        <begin position="191"/>
        <end position="201"/>
    </location>
</feature>